<dbReference type="GO" id="GO:0070813">
    <property type="term" value="P:hydrogen sulfide metabolic process"/>
    <property type="evidence" value="ECO:0007669"/>
    <property type="project" value="TreeGrafter"/>
</dbReference>
<feature type="domain" description="Metallo-beta-lactamase" evidence="2">
    <location>
        <begin position="14"/>
        <end position="204"/>
    </location>
</feature>
<reference evidence="3 4" key="1">
    <citation type="submission" date="2023-12" db="EMBL/GenBank/DDBJ databases">
        <title>Whole-genome sequencing of halo(alkali)philic microorganisms from hypersaline lakes.</title>
        <authorList>
            <person name="Sorokin D.Y."/>
            <person name="Merkel A.Y."/>
            <person name="Messina E."/>
            <person name="Yakimov M."/>
        </authorList>
    </citation>
    <scope>NUCLEOTIDE SEQUENCE [LARGE SCALE GENOMIC DNA]</scope>
    <source>
        <strain evidence="3 4">AB-CW1</strain>
    </source>
</reference>
<comment type="caution">
    <text evidence="3">The sequence shown here is derived from an EMBL/GenBank/DDBJ whole genome shotgun (WGS) entry which is preliminary data.</text>
</comment>
<accession>A0AAP6MJZ8</accession>
<dbReference type="SUPFAM" id="SSF56281">
    <property type="entry name" value="Metallo-hydrolase/oxidoreductase"/>
    <property type="match status" value="1"/>
</dbReference>
<dbReference type="Proteomes" id="UP001302316">
    <property type="component" value="Unassembled WGS sequence"/>
</dbReference>
<evidence type="ECO:0000259" key="2">
    <source>
        <dbReference type="SMART" id="SM00849"/>
    </source>
</evidence>
<dbReference type="GO" id="GO:0050313">
    <property type="term" value="F:sulfur dioxygenase activity"/>
    <property type="evidence" value="ECO:0007669"/>
    <property type="project" value="InterPro"/>
</dbReference>
<dbReference type="Pfam" id="PF00753">
    <property type="entry name" value="Lactamase_B"/>
    <property type="match status" value="1"/>
</dbReference>
<dbReference type="PANTHER" id="PTHR43084:SF1">
    <property type="entry name" value="PERSULFIDE DIOXYGENASE ETHE1, MITOCHONDRIAL"/>
    <property type="match status" value="1"/>
</dbReference>
<evidence type="ECO:0000313" key="4">
    <source>
        <dbReference type="Proteomes" id="UP001302316"/>
    </source>
</evidence>
<dbReference type="CDD" id="cd07724">
    <property type="entry name" value="POD-like_MBL-fold"/>
    <property type="match status" value="1"/>
</dbReference>
<dbReference type="InterPro" id="IPR001279">
    <property type="entry name" value="Metallo-B-lactamas"/>
</dbReference>
<dbReference type="RefSeq" id="WP_346051218.1">
    <property type="nucleotide sequence ID" value="NZ_JAYGII010000012.1"/>
</dbReference>
<protein>
    <submittedName>
        <fullName evidence="3">MBL fold metallo-hydrolase</fullName>
    </submittedName>
</protein>
<dbReference type="AlphaFoldDB" id="A0AAP6MJZ8"/>
<dbReference type="InterPro" id="IPR036866">
    <property type="entry name" value="RibonucZ/Hydroxyglut_hydro"/>
</dbReference>
<dbReference type="InterPro" id="IPR044528">
    <property type="entry name" value="POD-like_MBL-fold"/>
</dbReference>
<organism evidence="3 4">
    <name type="scientific">Natronospira elongata</name>
    <dbReference type="NCBI Taxonomy" id="3110268"/>
    <lineage>
        <taxon>Bacteria</taxon>
        <taxon>Pseudomonadati</taxon>
        <taxon>Pseudomonadota</taxon>
        <taxon>Gammaproteobacteria</taxon>
        <taxon>Natronospirales</taxon>
        <taxon>Natronospiraceae</taxon>
        <taxon>Natronospira</taxon>
    </lineage>
</organism>
<dbReference type="GO" id="GO:0046872">
    <property type="term" value="F:metal ion binding"/>
    <property type="evidence" value="ECO:0007669"/>
    <property type="project" value="UniProtKB-KW"/>
</dbReference>
<name>A0AAP6MJZ8_9GAMM</name>
<keyword evidence="1" id="KW-0479">Metal-binding</keyword>
<evidence type="ECO:0000256" key="1">
    <source>
        <dbReference type="ARBA" id="ARBA00022723"/>
    </source>
</evidence>
<gene>
    <name evidence="3" type="ORF">VCB98_07145</name>
</gene>
<dbReference type="InterPro" id="IPR051682">
    <property type="entry name" value="Mito_Persulfide_Diox"/>
</dbReference>
<keyword evidence="4" id="KW-1185">Reference proteome</keyword>
<proteinExistence type="predicted"/>
<dbReference type="SMART" id="SM00849">
    <property type="entry name" value="Lactamase_B"/>
    <property type="match status" value="1"/>
</dbReference>
<dbReference type="GO" id="GO:0006749">
    <property type="term" value="P:glutathione metabolic process"/>
    <property type="evidence" value="ECO:0007669"/>
    <property type="project" value="InterPro"/>
</dbReference>
<dbReference type="EMBL" id="JAYGII010000012">
    <property type="protein sequence ID" value="MEA5445589.1"/>
    <property type="molecule type" value="Genomic_DNA"/>
</dbReference>
<sequence>MKPEVTSFFHEDTNTFSYVVRPPTGSGAVIIDPVLDFDYKAARTWTETADRILDFVRDNQLSVEWILETHAHADHLSAAPYLARELGARVAIGEGIQAVQDRFSKVFNLPNEYQPRGAEFDHLLKDGEVLETGGLSIEVMHTPGHTSDSNSFLIGDAVFVGDTLFMPDAGSARADFPGGDAGMLFDSMQKLLSLPPETRMFMCHDYGPGGREIKHETTVAEQRERNIHAGRGVAREEYVKMRQERDAGLPMPRLIIPSVQVNMRAGKLPPAEDNDVSYLKVPLNLLGKAPGGNSGHD</sequence>
<dbReference type="PANTHER" id="PTHR43084">
    <property type="entry name" value="PERSULFIDE DIOXYGENASE ETHE1"/>
    <property type="match status" value="1"/>
</dbReference>
<dbReference type="Gene3D" id="3.60.15.10">
    <property type="entry name" value="Ribonuclease Z/Hydroxyacylglutathione hydrolase-like"/>
    <property type="match status" value="1"/>
</dbReference>
<evidence type="ECO:0000313" key="3">
    <source>
        <dbReference type="EMBL" id="MEA5445589.1"/>
    </source>
</evidence>